<feature type="coiled-coil region" evidence="1">
    <location>
        <begin position="34"/>
        <end position="72"/>
    </location>
</feature>
<gene>
    <name evidence="3" type="ORF">NFG58_15540</name>
</gene>
<evidence type="ECO:0000313" key="3">
    <source>
        <dbReference type="EMBL" id="XBO70024.1"/>
    </source>
</evidence>
<dbReference type="EMBL" id="CP098827">
    <property type="protein sequence ID" value="XBO70024.1"/>
    <property type="molecule type" value="Genomic_DNA"/>
</dbReference>
<dbReference type="AlphaFoldDB" id="A0AAU7KEM7"/>
<evidence type="ECO:0000256" key="2">
    <source>
        <dbReference type="SAM" id="MobiDB-lite"/>
    </source>
</evidence>
<dbReference type="RefSeq" id="WP_348826916.1">
    <property type="nucleotide sequence ID" value="NZ_CP098827.1"/>
</dbReference>
<keyword evidence="1" id="KW-0175">Coiled coil</keyword>
<feature type="region of interest" description="Disordered" evidence="2">
    <location>
        <begin position="140"/>
        <end position="166"/>
    </location>
</feature>
<organism evidence="3">
    <name type="scientific">Halomonas sp. RT37</name>
    <dbReference type="NCBI Taxonomy" id="2950872"/>
    <lineage>
        <taxon>Bacteria</taxon>
        <taxon>Pseudomonadati</taxon>
        <taxon>Pseudomonadota</taxon>
        <taxon>Gammaproteobacteria</taxon>
        <taxon>Oceanospirillales</taxon>
        <taxon>Halomonadaceae</taxon>
        <taxon>Halomonas</taxon>
    </lineage>
</organism>
<name>A0AAU7KEM7_9GAMM</name>
<reference evidence="3" key="1">
    <citation type="submission" date="2022-06" db="EMBL/GenBank/DDBJ databases">
        <title>A novel DMS-producing enzyme.</title>
        <authorList>
            <person name="Zhang Y."/>
        </authorList>
    </citation>
    <scope>NUCLEOTIDE SEQUENCE</scope>
    <source>
        <strain evidence="3">RT37</strain>
    </source>
</reference>
<proteinExistence type="predicted"/>
<protein>
    <submittedName>
        <fullName evidence="3">Uncharacterized protein</fullName>
    </submittedName>
</protein>
<evidence type="ECO:0000256" key="1">
    <source>
        <dbReference type="SAM" id="Coils"/>
    </source>
</evidence>
<accession>A0AAU7KEM7</accession>
<sequence length="166" mass="19191">MTALVLKYWEYSIFHGGRTGLKMEHDNYCVDREKDFQIEKLANENERLREKLQEKNEEIKKLERELLLSIRKKNNQDGLKKVGQKTVADDHLKKIGMGEDGGRVNQKIYKKCQRCGVVLVSPKPGQKYCIRHENLSMKLDDRSRGSGKYKHIKVYQGGSPGGGKKR</sequence>